<keyword evidence="5 10" id="KW-1278">Translocase</keyword>
<dbReference type="EC" id="7.-.-.-" evidence="10"/>
<evidence type="ECO:0000256" key="1">
    <source>
        <dbReference type="ARBA" id="ARBA00022448"/>
    </source>
</evidence>
<feature type="region of interest" description="Disordered" evidence="11">
    <location>
        <begin position="262"/>
        <end position="283"/>
    </location>
</feature>
<feature type="binding site" evidence="10">
    <location>
        <position position="127"/>
    </location>
    <ligand>
        <name>[4Fe-4S] cluster</name>
        <dbReference type="ChEBI" id="CHEBI:49883"/>
        <label>2</label>
    </ligand>
</feature>
<dbReference type="InterPro" id="IPR007202">
    <property type="entry name" value="4Fe-4S_dom"/>
</dbReference>
<dbReference type="GO" id="GO:0005886">
    <property type="term" value="C:plasma membrane"/>
    <property type="evidence" value="ECO:0007669"/>
    <property type="project" value="UniProtKB-SubCell"/>
</dbReference>
<sequence length="283" mass="30178">MAGLGVLLAGILAIANRRLYVYEDPRIDQLEDLLPRANCGACGVAGCRPFAEALLEGHLEPARCTVNSTDMNQQIADMLGVALGSHERQIARLACAGGSHVAATRARYQGLKSCRAAALVSGGGKGCTWGCLGLGDCEVVCDFDAIHLDRYGLPVVDPVRCTGCNDCVDVCPKNLFTLQPESHRLWVACLNQDPQDEAMAHCQVVCTACGRCAADAPEGLIRMESNLAVIDYTKNALASPVAIQRCPTGAIVWLEGQAPRKGSGARKVTRKEPLPRMEPLPRV</sequence>
<evidence type="ECO:0000256" key="7">
    <source>
        <dbReference type="ARBA" id="ARBA00023004"/>
    </source>
</evidence>
<feature type="binding site" evidence="10">
    <location>
        <position position="161"/>
    </location>
    <ligand>
        <name>[4Fe-4S] cluster</name>
        <dbReference type="ChEBI" id="CHEBI:49883"/>
        <label>3</label>
    </ligand>
</feature>
<dbReference type="InterPro" id="IPR017900">
    <property type="entry name" value="4Fe4S_Fe_S_CS"/>
</dbReference>
<dbReference type="PANTHER" id="PTHR43560">
    <property type="entry name" value="ION-TRANSLOCATING OXIDOREDUCTASE COMPLEX SUBUNIT B"/>
    <property type="match status" value="1"/>
</dbReference>
<dbReference type="PANTHER" id="PTHR43560:SF1">
    <property type="entry name" value="ION-TRANSLOCATING OXIDOREDUCTASE COMPLEX SUBUNIT B"/>
    <property type="match status" value="1"/>
</dbReference>
<dbReference type="Pfam" id="PF12837">
    <property type="entry name" value="Fer4_6"/>
    <property type="match status" value="1"/>
</dbReference>
<comment type="caution">
    <text evidence="10">Lacks conserved residue(s) required for the propagation of feature annotation.</text>
</comment>
<evidence type="ECO:0000256" key="2">
    <source>
        <dbReference type="ARBA" id="ARBA00022485"/>
    </source>
</evidence>
<keyword evidence="1 10" id="KW-0813">Transport</keyword>
<dbReference type="GO" id="GO:0046872">
    <property type="term" value="F:metal ion binding"/>
    <property type="evidence" value="ECO:0007669"/>
    <property type="project" value="UniProtKB-KW"/>
</dbReference>
<dbReference type="InterPro" id="IPR017896">
    <property type="entry name" value="4Fe4S_Fe-S-bd"/>
</dbReference>
<dbReference type="NCBIfam" id="TIGR01944">
    <property type="entry name" value="rnfB"/>
    <property type="match status" value="1"/>
</dbReference>
<keyword evidence="6 10" id="KW-0249">Electron transport</keyword>
<feature type="binding site" evidence="10">
    <location>
        <position position="47"/>
    </location>
    <ligand>
        <name>[4Fe-4S] cluster</name>
        <dbReference type="ChEBI" id="CHEBI:49883"/>
        <label>1</label>
    </ligand>
</feature>
<dbReference type="EMBL" id="FOFO01000010">
    <property type="protein sequence ID" value="SEP91604.1"/>
    <property type="molecule type" value="Genomic_DNA"/>
</dbReference>
<keyword evidence="7 10" id="KW-0408">Iron</keyword>
<feature type="binding site" evidence="10">
    <location>
        <position position="171"/>
    </location>
    <ligand>
        <name>[4Fe-4S] cluster</name>
        <dbReference type="ChEBI" id="CHEBI:49883"/>
        <label>2</label>
    </ligand>
</feature>
<keyword evidence="10" id="KW-0997">Cell inner membrane</keyword>
<evidence type="ECO:0000256" key="6">
    <source>
        <dbReference type="ARBA" id="ARBA00022982"/>
    </source>
</evidence>
<feature type="domain" description="4Fe-4S ferredoxin-type" evidence="12">
    <location>
        <begin position="197"/>
        <end position="226"/>
    </location>
</feature>
<comment type="subcellular location">
    <subcellularLocation>
        <location evidence="10">Cell inner membrane</location>
    </subcellularLocation>
</comment>
<feature type="binding site" evidence="10">
    <location>
        <position position="167"/>
    </location>
    <ligand>
        <name>[4Fe-4S] cluster</name>
        <dbReference type="ChEBI" id="CHEBI:49883"/>
        <label>3</label>
    </ligand>
</feature>
<keyword evidence="15" id="KW-1185">Reference proteome</keyword>
<dbReference type="STRING" id="867345.SAMN05421693_11062"/>
<dbReference type="SUPFAM" id="SSF54862">
    <property type="entry name" value="4Fe-4S ferredoxins"/>
    <property type="match status" value="2"/>
</dbReference>
<dbReference type="HAMAP" id="MF_00463">
    <property type="entry name" value="RsxB_RnfB"/>
    <property type="match status" value="1"/>
</dbReference>
<dbReference type="AlphaFoldDB" id="A0A1H9BRJ9"/>
<feature type="region of interest" description="Hydrophobic" evidence="10">
    <location>
        <begin position="1"/>
        <end position="16"/>
    </location>
</feature>
<feature type="binding site" evidence="10">
    <location>
        <position position="64"/>
    </location>
    <ligand>
        <name>[4Fe-4S] cluster</name>
        <dbReference type="ChEBI" id="CHEBI:49883"/>
        <label>1</label>
    </ligand>
</feature>
<dbReference type="Proteomes" id="UP000199496">
    <property type="component" value="Unassembled WGS sequence"/>
</dbReference>
<dbReference type="GO" id="GO:0051539">
    <property type="term" value="F:4 iron, 4 sulfur cluster binding"/>
    <property type="evidence" value="ECO:0007669"/>
    <property type="project" value="UniProtKB-UniRule"/>
</dbReference>
<evidence type="ECO:0000313" key="15">
    <source>
        <dbReference type="Proteomes" id="UP000199496"/>
    </source>
</evidence>
<reference evidence="14 15" key="1">
    <citation type="submission" date="2016-10" db="EMBL/GenBank/DDBJ databases">
        <authorList>
            <person name="de Groot N.N."/>
        </authorList>
    </citation>
    <scope>NUCLEOTIDE SEQUENCE [LARGE SCALE GENOMIC DNA]</scope>
    <source>
        <strain evidence="14 15">B7-7</strain>
    </source>
</reference>
<dbReference type="PROSITE" id="PS51379">
    <property type="entry name" value="4FE4S_FER_2"/>
    <property type="match status" value="2"/>
</dbReference>
<feature type="binding site" evidence="10">
    <location>
        <position position="131"/>
    </location>
    <ligand>
        <name>[4Fe-4S] cluster</name>
        <dbReference type="ChEBI" id="CHEBI:49883"/>
        <label>2</label>
    </ligand>
</feature>
<keyword evidence="4 10" id="KW-0677">Repeat</keyword>
<evidence type="ECO:0000256" key="3">
    <source>
        <dbReference type="ARBA" id="ARBA00022723"/>
    </source>
</evidence>
<dbReference type="Gene3D" id="1.10.15.40">
    <property type="entry name" value="Electron transport complex subunit B, putative Fe-S cluster"/>
    <property type="match status" value="1"/>
</dbReference>
<dbReference type="Gene3D" id="3.30.70.20">
    <property type="match status" value="2"/>
</dbReference>
<evidence type="ECO:0000256" key="8">
    <source>
        <dbReference type="ARBA" id="ARBA00023014"/>
    </source>
</evidence>
<dbReference type="InterPro" id="IPR050395">
    <property type="entry name" value="4Fe4S_Ferredoxin_RnfB"/>
</dbReference>
<comment type="cofactor">
    <cofactor evidence="10">
        <name>[4Fe-4S] cluster</name>
        <dbReference type="ChEBI" id="CHEBI:49883"/>
    </cofactor>
    <text evidence="10">Binds 3 [4Fe-4S] clusters.</text>
</comment>
<dbReference type="InterPro" id="IPR010207">
    <property type="entry name" value="Elect_transpt_cplx_RnfB/RsxB"/>
</dbReference>
<evidence type="ECO:0000256" key="4">
    <source>
        <dbReference type="ARBA" id="ARBA00022737"/>
    </source>
</evidence>
<dbReference type="GO" id="GO:0022900">
    <property type="term" value="P:electron transport chain"/>
    <property type="evidence" value="ECO:0007669"/>
    <property type="project" value="UniProtKB-UniRule"/>
</dbReference>
<evidence type="ECO:0000259" key="12">
    <source>
        <dbReference type="PROSITE" id="PS51379"/>
    </source>
</evidence>
<dbReference type="PROSITE" id="PS00198">
    <property type="entry name" value="4FE4S_FER_1"/>
    <property type="match status" value="1"/>
</dbReference>
<name>A0A1H9BRJ9_9GAMM</name>
<keyword evidence="8 10" id="KW-0411">Iron-sulfur</keyword>
<keyword evidence="10" id="KW-1003">Cell membrane</keyword>
<feature type="domain" description="4Fe-4S ferredoxin-type" evidence="12">
    <location>
        <begin position="152"/>
        <end position="181"/>
    </location>
</feature>
<gene>
    <name evidence="10" type="primary">rnfB</name>
    <name evidence="14" type="ORF">SAMN05421693_11062</name>
</gene>
<comment type="subunit">
    <text evidence="10">The complex is composed of six subunits: RnfA, RnfB, RnfC, RnfD, RnfE and RnfG.</text>
</comment>
<feature type="binding site" evidence="10">
    <location>
        <position position="141"/>
    </location>
    <ligand>
        <name>[4Fe-4S] cluster</name>
        <dbReference type="ChEBI" id="CHEBI:49883"/>
        <label>3</label>
    </ligand>
</feature>
<dbReference type="PROSITE" id="PS51656">
    <property type="entry name" value="4FE4S"/>
    <property type="match status" value="1"/>
</dbReference>
<dbReference type="Pfam" id="PF04060">
    <property type="entry name" value="FeS"/>
    <property type="match status" value="1"/>
</dbReference>
<comment type="function">
    <text evidence="10">Part of a membrane-bound complex that couples electron transfer with translocation of ions across the membrane.</text>
</comment>
<evidence type="ECO:0000256" key="5">
    <source>
        <dbReference type="ARBA" id="ARBA00022967"/>
    </source>
</evidence>
<evidence type="ECO:0000256" key="10">
    <source>
        <dbReference type="HAMAP-Rule" id="MF_00463"/>
    </source>
</evidence>
<feature type="binding site" evidence="10">
    <location>
        <position position="42"/>
    </location>
    <ligand>
        <name>[4Fe-4S] cluster</name>
        <dbReference type="ChEBI" id="CHEBI:49883"/>
        <label>1</label>
    </ligand>
</feature>
<keyword evidence="9 10" id="KW-0472">Membrane</keyword>
<evidence type="ECO:0000259" key="13">
    <source>
        <dbReference type="PROSITE" id="PS51656"/>
    </source>
</evidence>
<organism evidence="14 15">
    <name type="scientific">Ectothiorhodospira magna</name>
    <dbReference type="NCBI Taxonomy" id="867345"/>
    <lineage>
        <taxon>Bacteria</taxon>
        <taxon>Pseudomonadati</taxon>
        <taxon>Pseudomonadota</taxon>
        <taxon>Gammaproteobacteria</taxon>
        <taxon>Chromatiales</taxon>
        <taxon>Ectothiorhodospiraceae</taxon>
        <taxon>Ectothiorhodospira</taxon>
    </lineage>
</organism>
<keyword evidence="3 10" id="KW-0479">Metal-binding</keyword>
<accession>A0A1H9BRJ9</accession>
<evidence type="ECO:0000313" key="14">
    <source>
        <dbReference type="EMBL" id="SEP91604.1"/>
    </source>
</evidence>
<feature type="binding site" evidence="10">
    <location>
        <position position="39"/>
    </location>
    <ligand>
        <name>[4Fe-4S] cluster</name>
        <dbReference type="ChEBI" id="CHEBI:49883"/>
        <label>1</label>
    </ligand>
</feature>
<comment type="similarity">
    <text evidence="10">Belongs to the 4Fe4S bacterial-type ferredoxin family. RnfB subfamily.</text>
</comment>
<evidence type="ECO:0000256" key="11">
    <source>
        <dbReference type="SAM" id="MobiDB-lite"/>
    </source>
</evidence>
<protein>
    <recommendedName>
        <fullName evidence="10">Ion-translocating oxidoreductase complex subunit B</fullName>
        <ecNumber evidence="10">7.-.-.-</ecNumber>
    </recommendedName>
    <alternativeName>
        <fullName evidence="10">Rnf electron transport complex subunit B</fullName>
    </alternativeName>
</protein>
<feature type="domain" description="4Fe-4S" evidence="13">
    <location>
        <begin position="22"/>
        <end position="81"/>
    </location>
</feature>
<feature type="compositionally biased region" description="Basic and acidic residues" evidence="11">
    <location>
        <begin position="270"/>
        <end position="283"/>
    </location>
</feature>
<feature type="binding site" evidence="10">
    <location>
        <position position="137"/>
    </location>
    <ligand>
        <name>[4Fe-4S] cluster</name>
        <dbReference type="ChEBI" id="CHEBI:49883"/>
        <label>2</label>
    </ligand>
</feature>
<evidence type="ECO:0000256" key="9">
    <source>
        <dbReference type="ARBA" id="ARBA00023136"/>
    </source>
</evidence>
<dbReference type="GO" id="GO:0009055">
    <property type="term" value="F:electron transfer activity"/>
    <property type="evidence" value="ECO:0007669"/>
    <property type="project" value="InterPro"/>
</dbReference>
<feature type="binding site" evidence="10">
    <location>
        <position position="164"/>
    </location>
    <ligand>
        <name>[4Fe-4S] cluster</name>
        <dbReference type="ChEBI" id="CHEBI:49883"/>
        <label>3</label>
    </ligand>
</feature>
<proteinExistence type="inferred from homology"/>
<keyword evidence="2 10" id="KW-0004">4Fe-4S</keyword>